<evidence type="ECO:0008006" key="3">
    <source>
        <dbReference type="Google" id="ProtNLM"/>
    </source>
</evidence>
<evidence type="ECO:0000313" key="1">
    <source>
        <dbReference type="EMBL" id="AIG78469.1"/>
    </source>
</evidence>
<name>A0A075V1J1_9PSEU</name>
<gene>
    <name evidence="1" type="ORF">AJAP_28155</name>
</gene>
<reference evidence="1 2" key="1">
    <citation type="journal article" date="2014" name="J. Biotechnol.">
        <title>Complete genome sequence of the actinobacterium Amycolatopsis japonica MG417-CF17(T) (=DSM 44213T) producing (S,S)-N,N'-ethylenediaminedisuccinic acid.</title>
        <authorList>
            <person name="Stegmann E."/>
            <person name="Albersmeier A."/>
            <person name="Spohn M."/>
            <person name="Gert H."/>
            <person name="Weber T."/>
            <person name="Wohlleben W."/>
            <person name="Kalinowski J."/>
            <person name="Ruckert C."/>
        </authorList>
    </citation>
    <scope>NUCLEOTIDE SEQUENCE [LARGE SCALE GENOMIC DNA]</scope>
    <source>
        <strain evidence="2">MG417-CF17 (DSM 44213)</strain>
    </source>
</reference>
<protein>
    <recommendedName>
        <fullName evidence="3">CBM-cenC domain-containing protein</fullName>
    </recommendedName>
</protein>
<evidence type="ECO:0000313" key="2">
    <source>
        <dbReference type="Proteomes" id="UP000028492"/>
    </source>
</evidence>
<dbReference type="AlphaFoldDB" id="A0A075V1J1"/>
<dbReference type="Gene3D" id="2.60.120.260">
    <property type="entry name" value="Galactose-binding domain-like"/>
    <property type="match status" value="1"/>
</dbReference>
<dbReference type="EMBL" id="CP008953">
    <property type="protein sequence ID" value="AIG78469.1"/>
    <property type="molecule type" value="Genomic_DNA"/>
</dbReference>
<proteinExistence type="predicted"/>
<organism evidence="1 2">
    <name type="scientific">Amycolatopsis japonica</name>
    <dbReference type="NCBI Taxonomy" id="208439"/>
    <lineage>
        <taxon>Bacteria</taxon>
        <taxon>Bacillati</taxon>
        <taxon>Actinomycetota</taxon>
        <taxon>Actinomycetes</taxon>
        <taxon>Pseudonocardiales</taxon>
        <taxon>Pseudonocardiaceae</taxon>
        <taxon>Amycolatopsis</taxon>
        <taxon>Amycolatopsis japonica group</taxon>
    </lineage>
</organism>
<keyword evidence="2" id="KW-1185">Reference proteome</keyword>
<dbReference type="Proteomes" id="UP000028492">
    <property type="component" value="Chromosome"/>
</dbReference>
<dbReference type="eggNOG" id="ENOG5031PTG">
    <property type="taxonomic scope" value="Bacteria"/>
</dbReference>
<dbReference type="RefSeq" id="WP_148311583.1">
    <property type="nucleotide sequence ID" value="NZ_CP008953.1"/>
</dbReference>
<dbReference type="KEGG" id="aja:AJAP_28155"/>
<dbReference type="HOGENOM" id="CLU_1068079_0_0_11"/>
<sequence>MKTSVVRYGGVHQALSGARTMDVTGHRAEYEFEWKYLERSEWMWLEALHLRHIPGPFALLNPLRKNRLSASASSLIPTSVTGVGLDLTRYTYSWDNSYPADELAGPGVRALRLDSWTSVGVGHMRFDGFRPTAVRVGEQITASVWLKAPADPSALLALDYTDRDGNQVTSPPWEAQAVTSAWARYSITKTVPAGVAGVRFAVLTGAAAPAMSMAAPQVELGPAPTSWEPGGAAPRVLIDQLASTSPIFPLTDCSLTLLEA</sequence>
<accession>A0A075V1J1</accession>
<dbReference type="STRING" id="208439.AJAP_28155"/>